<proteinExistence type="predicted"/>
<dbReference type="Proteomes" id="UP000694621">
    <property type="component" value="Unplaced"/>
</dbReference>
<dbReference type="Ensembl" id="ENSAMXT00005046320.1">
    <property type="protein sequence ID" value="ENSAMXP00005042581.1"/>
    <property type="gene ID" value="ENSAMXG00005019882.1"/>
</dbReference>
<dbReference type="OrthoDB" id="9409434at2759"/>
<organism evidence="1 2">
    <name type="scientific">Astyanax mexicanus</name>
    <name type="common">Blind cave fish</name>
    <name type="synonym">Astyanax fasciatus mexicanus</name>
    <dbReference type="NCBI Taxonomy" id="7994"/>
    <lineage>
        <taxon>Eukaryota</taxon>
        <taxon>Metazoa</taxon>
        <taxon>Chordata</taxon>
        <taxon>Craniata</taxon>
        <taxon>Vertebrata</taxon>
        <taxon>Euteleostomi</taxon>
        <taxon>Actinopterygii</taxon>
        <taxon>Neopterygii</taxon>
        <taxon>Teleostei</taxon>
        <taxon>Ostariophysi</taxon>
        <taxon>Characiformes</taxon>
        <taxon>Characoidei</taxon>
        <taxon>Acestrorhamphidae</taxon>
        <taxon>Acestrorhamphinae</taxon>
        <taxon>Astyanax</taxon>
    </lineage>
</organism>
<name>A0A8B9KU21_ASTMX</name>
<evidence type="ECO:0000313" key="1">
    <source>
        <dbReference type="Ensembl" id="ENSAMXP00005042581.1"/>
    </source>
</evidence>
<sequence length="345" mass="39340">MAGILSKRQARGVDFCGQGAINNYIVRSDLGCYMHSTDVHQGLNLKIYDLHPCCRGGDHYFANRNKFFIIKGNTYRCVSDLSKDSDAAVYDLHSNCTGGDHYLSVFGLFYIIFQSRGIFRQTNDLTTDSNGIEYNLHPNCRDGLYYWGTDDRFFFIKPKDQWGVHFRSNSNLLEDTKPSTHSVHADILNFVPGGLAITHGPAFRKWDLIKTIANDSVTPINWEKRITWKVGYTKSKSSSIEHNWNISASATYQSGTLTEAIAKFQFSLAVQYGGQYVDTENQSWEETSEMEEKLNMTMNPKDKIYVWQYKLGFGKETVLFCRDLRFDDDPNPPSEVPLPCPKCSN</sequence>
<accession>A0A8B9KU21</accession>
<dbReference type="AlphaFoldDB" id="A0A8B9KU21"/>
<evidence type="ECO:0000313" key="2">
    <source>
        <dbReference type="Proteomes" id="UP000694621"/>
    </source>
</evidence>
<protein>
    <submittedName>
        <fullName evidence="1">Uncharacterized protein</fullName>
    </submittedName>
</protein>
<reference evidence="1" key="1">
    <citation type="submission" date="2025-08" db="UniProtKB">
        <authorList>
            <consortium name="Ensembl"/>
        </authorList>
    </citation>
    <scope>IDENTIFICATION</scope>
</reference>